<organism evidence="1 2">
    <name type="scientific">Solanum commersonii</name>
    <name type="common">Commerson's wild potato</name>
    <name type="synonym">Commerson's nightshade</name>
    <dbReference type="NCBI Taxonomy" id="4109"/>
    <lineage>
        <taxon>Eukaryota</taxon>
        <taxon>Viridiplantae</taxon>
        <taxon>Streptophyta</taxon>
        <taxon>Embryophyta</taxon>
        <taxon>Tracheophyta</taxon>
        <taxon>Spermatophyta</taxon>
        <taxon>Magnoliopsida</taxon>
        <taxon>eudicotyledons</taxon>
        <taxon>Gunneridae</taxon>
        <taxon>Pentapetalae</taxon>
        <taxon>asterids</taxon>
        <taxon>lamiids</taxon>
        <taxon>Solanales</taxon>
        <taxon>Solanaceae</taxon>
        <taxon>Solanoideae</taxon>
        <taxon>Solaneae</taxon>
        <taxon>Solanum</taxon>
    </lineage>
</organism>
<dbReference type="AlphaFoldDB" id="A0A9J5X3P3"/>
<name>A0A9J5X3P3_SOLCO</name>
<keyword evidence="2" id="KW-1185">Reference proteome</keyword>
<reference evidence="1 2" key="1">
    <citation type="submission" date="2020-09" db="EMBL/GenBank/DDBJ databases">
        <title>De no assembly of potato wild relative species, Solanum commersonii.</title>
        <authorList>
            <person name="Cho K."/>
        </authorList>
    </citation>
    <scope>NUCLEOTIDE SEQUENCE [LARGE SCALE GENOMIC DNA]</scope>
    <source>
        <strain evidence="1">LZ3.2</strain>
        <tissue evidence="1">Leaf</tissue>
    </source>
</reference>
<sequence>MVRFLESEERNAVVKEGVIMFDKKPIVIKQWKSDIEVMKEIVDKVPLWIKIPRLEANYWGKAALTKISSLVG</sequence>
<dbReference type="Proteomes" id="UP000824120">
    <property type="component" value="Chromosome 10"/>
</dbReference>
<dbReference type="EMBL" id="JACXVP010000010">
    <property type="protein sequence ID" value="KAG5581916.1"/>
    <property type="molecule type" value="Genomic_DNA"/>
</dbReference>
<dbReference type="PANTHER" id="PTHR33233:SF17">
    <property type="entry name" value="DUF4283 DOMAIN-CONTAINING PROTEIN"/>
    <property type="match status" value="1"/>
</dbReference>
<dbReference type="PANTHER" id="PTHR33233">
    <property type="entry name" value="ENDONUCLEASE/EXONUCLEASE/PHOSPHATASE"/>
    <property type="match status" value="1"/>
</dbReference>
<evidence type="ECO:0000313" key="2">
    <source>
        <dbReference type="Proteomes" id="UP000824120"/>
    </source>
</evidence>
<accession>A0A9J5X3P3</accession>
<dbReference type="OrthoDB" id="851886at2759"/>
<protein>
    <recommendedName>
        <fullName evidence="3">DUF4283 domain-containing protein</fullName>
    </recommendedName>
</protein>
<comment type="caution">
    <text evidence="1">The sequence shown here is derived from an EMBL/GenBank/DDBJ whole genome shotgun (WGS) entry which is preliminary data.</text>
</comment>
<gene>
    <name evidence="1" type="ORF">H5410_052543</name>
</gene>
<proteinExistence type="predicted"/>
<evidence type="ECO:0000313" key="1">
    <source>
        <dbReference type="EMBL" id="KAG5581916.1"/>
    </source>
</evidence>
<evidence type="ECO:0008006" key="3">
    <source>
        <dbReference type="Google" id="ProtNLM"/>
    </source>
</evidence>